<sequence length="203" mass="22659">MNIKHYAIHPLQCQHLLQAATICAQAMADNPIHIKVFGTERQLRERRLARLFPALLHYVQRKGSLYGTFVDGELIGVLGMLPPHSCQPALLDLCRLLPRLLTASHPFGLLRLAIWLGTWAKIDPAAAHWHLGPLAIAPAWQHKGAGTQMIEFAFSQCLDASLYLETDKQSNVELYQRFGFNTVATPTILGVTSWVMMASPQSR</sequence>
<accession>A0AAE9VQY4</accession>
<dbReference type="InterPro" id="IPR052523">
    <property type="entry name" value="Trichothecene_AcTrans"/>
</dbReference>
<dbReference type="EMBL" id="CP114976">
    <property type="protein sequence ID" value="WBE26119.1"/>
    <property type="molecule type" value="Genomic_DNA"/>
</dbReference>
<dbReference type="InterPro" id="IPR016181">
    <property type="entry name" value="Acyl_CoA_acyltransferase"/>
</dbReference>
<dbReference type="Proteomes" id="UP001212189">
    <property type="component" value="Chromosome"/>
</dbReference>
<reference evidence="2 3" key="1">
    <citation type="submission" date="2022-12" db="EMBL/GenBank/DDBJ databases">
        <title>Coexistence and Characterization of a Novel Tigecycline Resistance gene tet(X) variant and blaNDM-1 in a Pseudomonas caeni Isolate of Chicken Origin.</title>
        <authorList>
            <person name="Lu X."/>
            <person name="Zhang L."/>
            <person name="Li R."/>
            <person name="Wang Z."/>
        </authorList>
    </citation>
    <scope>NUCLEOTIDE SEQUENCE [LARGE SCALE GENOMIC DNA]</scope>
    <source>
        <strain evidence="2 3">CE14</strain>
    </source>
</reference>
<dbReference type="InterPro" id="IPR000182">
    <property type="entry name" value="GNAT_dom"/>
</dbReference>
<dbReference type="RefSeq" id="WP_269819054.1">
    <property type="nucleotide sequence ID" value="NZ_CP114976.1"/>
</dbReference>
<organism evidence="2 3">
    <name type="scientific">Denitrificimonas caeni</name>
    <dbReference type="NCBI Taxonomy" id="521720"/>
    <lineage>
        <taxon>Bacteria</taxon>
        <taxon>Pseudomonadati</taxon>
        <taxon>Pseudomonadota</taxon>
        <taxon>Gammaproteobacteria</taxon>
        <taxon>Pseudomonadales</taxon>
        <taxon>Pseudomonadaceae</taxon>
        <taxon>Denitrificimonas</taxon>
    </lineage>
</organism>
<dbReference type="PROSITE" id="PS51186">
    <property type="entry name" value="GNAT"/>
    <property type="match status" value="1"/>
</dbReference>
<feature type="domain" description="N-acetyltransferase" evidence="1">
    <location>
        <begin position="14"/>
        <end position="202"/>
    </location>
</feature>
<gene>
    <name evidence="2" type="ORF">O6P33_04620</name>
</gene>
<evidence type="ECO:0000313" key="3">
    <source>
        <dbReference type="Proteomes" id="UP001212189"/>
    </source>
</evidence>
<evidence type="ECO:0000259" key="1">
    <source>
        <dbReference type="PROSITE" id="PS51186"/>
    </source>
</evidence>
<dbReference type="SUPFAM" id="SSF55729">
    <property type="entry name" value="Acyl-CoA N-acyltransferases (Nat)"/>
    <property type="match status" value="1"/>
</dbReference>
<dbReference type="CDD" id="cd04301">
    <property type="entry name" value="NAT_SF"/>
    <property type="match status" value="1"/>
</dbReference>
<dbReference type="PANTHER" id="PTHR42791">
    <property type="entry name" value="GNAT FAMILY ACETYLTRANSFERASE"/>
    <property type="match status" value="1"/>
</dbReference>
<dbReference type="Gene3D" id="3.40.630.30">
    <property type="match status" value="1"/>
</dbReference>
<keyword evidence="3" id="KW-1185">Reference proteome</keyword>
<dbReference type="KEGG" id="dce:O6P33_04620"/>
<dbReference type="GO" id="GO:0016747">
    <property type="term" value="F:acyltransferase activity, transferring groups other than amino-acyl groups"/>
    <property type="evidence" value="ECO:0007669"/>
    <property type="project" value="InterPro"/>
</dbReference>
<dbReference type="PANTHER" id="PTHR42791:SF1">
    <property type="entry name" value="N-ACETYLTRANSFERASE DOMAIN-CONTAINING PROTEIN"/>
    <property type="match status" value="1"/>
</dbReference>
<dbReference type="AlphaFoldDB" id="A0AAE9VQY4"/>
<evidence type="ECO:0000313" key="2">
    <source>
        <dbReference type="EMBL" id="WBE26119.1"/>
    </source>
</evidence>
<name>A0AAE9VQY4_9GAMM</name>
<dbReference type="Pfam" id="PF00583">
    <property type="entry name" value="Acetyltransf_1"/>
    <property type="match status" value="1"/>
</dbReference>
<proteinExistence type="predicted"/>
<protein>
    <submittedName>
        <fullName evidence="2">GNAT family N-acetyltransferase</fullName>
    </submittedName>
</protein>